<reference evidence="3 4" key="1">
    <citation type="submission" date="2021-06" db="EMBL/GenBank/DDBJ databases">
        <title>A haploid diamondback moth (Plutella xylostella L.) genome assembly resolves 31 chromosomes and identifies a diamide resistance mutation.</title>
        <authorList>
            <person name="Ward C.M."/>
            <person name="Perry K.D."/>
            <person name="Baker G."/>
            <person name="Powis K."/>
            <person name="Heckel D.G."/>
            <person name="Baxter S.W."/>
        </authorList>
    </citation>
    <scope>NUCLEOTIDE SEQUENCE [LARGE SCALE GENOMIC DNA]</scope>
    <source>
        <strain evidence="3 4">LV</strain>
        <tissue evidence="3">Single pupa</tissue>
    </source>
</reference>
<sequence>MPPSILHLLLLFVFHVQGQRPGFAGSRPIGYPELYDRPTTPRDELGNRFGDGNATTQNLPLEAKGDKDLVDRLSKLPVDQQPFWLINWQALEEQRKKPQTYPLRPNPFVEGNTETHGKNKNLKTTEEHNKHQSIPNTNDQAQESIKLKIETDSMDHEEQNSERRTRESNNDSKKPNKEINTKSLKINDKVSALLLSG</sequence>
<feature type="compositionally biased region" description="Basic and acidic residues" evidence="1">
    <location>
        <begin position="145"/>
        <end position="185"/>
    </location>
</feature>
<proteinExistence type="predicted"/>
<gene>
    <name evidence="3" type="ORF">JYU34_001768</name>
</gene>
<evidence type="ECO:0000313" key="3">
    <source>
        <dbReference type="EMBL" id="KAG7312292.1"/>
    </source>
</evidence>
<feature type="region of interest" description="Disordered" evidence="1">
    <location>
        <begin position="37"/>
        <end position="56"/>
    </location>
</feature>
<feature type="region of interest" description="Disordered" evidence="1">
    <location>
        <begin position="96"/>
        <end position="185"/>
    </location>
</feature>
<keyword evidence="4" id="KW-1185">Reference proteome</keyword>
<protein>
    <submittedName>
        <fullName evidence="3">Uncharacterized protein</fullName>
    </submittedName>
</protein>
<feature type="chain" id="PRO_5047167336" evidence="2">
    <location>
        <begin position="19"/>
        <end position="197"/>
    </location>
</feature>
<feature type="signal peptide" evidence="2">
    <location>
        <begin position="1"/>
        <end position="18"/>
    </location>
</feature>
<evidence type="ECO:0000256" key="2">
    <source>
        <dbReference type="SAM" id="SignalP"/>
    </source>
</evidence>
<evidence type="ECO:0000313" key="4">
    <source>
        <dbReference type="Proteomes" id="UP000823941"/>
    </source>
</evidence>
<organism evidence="3 4">
    <name type="scientific">Plutella xylostella</name>
    <name type="common">Diamondback moth</name>
    <name type="synonym">Plutella maculipennis</name>
    <dbReference type="NCBI Taxonomy" id="51655"/>
    <lineage>
        <taxon>Eukaryota</taxon>
        <taxon>Metazoa</taxon>
        <taxon>Ecdysozoa</taxon>
        <taxon>Arthropoda</taxon>
        <taxon>Hexapoda</taxon>
        <taxon>Insecta</taxon>
        <taxon>Pterygota</taxon>
        <taxon>Neoptera</taxon>
        <taxon>Endopterygota</taxon>
        <taxon>Lepidoptera</taxon>
        <taxon>Glossata</taxon>
        <taxon>Ditrysia</taxon>
        <taxon>Yponomeutoidea</taxon>
        <taxon>Plutellidae</taxon>
        <taxon>Plutella</taxon>
    </lineage>
</organism>
<comment type="caution">
    <text evidence="3">The sequence shown here is derived from an EMBL/GenBank/DDBJ whole genome shotgun (WGS) entry which is preliminary data.</text>
</comment>
<keyword evidence="2" id="KW-0732">Signal</keyword>
<feature type="compositionally biased region" description="Basic and acidic residues" evidence="1">
    <location>
        <begin position="37"/>
        <end position="46"/>
    </location>
</feature>
<dbReference type="Proteomes" id="UP000823941">
    <property type="component" value="Chromosome 3"/>
</dbReference>
<accession>A0ABQ7R4R0</accession>
<feature type="compositionally biased region" description="Basic and acidic residues" evidence="1">
    <location>
        <begin position="113"/>
        <end position="130"/>
    </location>
</feature>
<evidence type="ECO:0000256" key="1">
    <source>
        <dbReference type="SAM" id="MobiDB-lite"/>
    </source>
</evidence>
<feature type="compositionally biased region" description="Polar residues" evidence="1">
    <location>
        <begin position="132"/>
        <end position="143"/>
    </location>
</feature>
<dbReference type="EMBL" id="JAHIBW010000003">
    <property type="protein sequence ID" value="KAG7312292.1"/>
    <property type="molecule type" value="Genomic_DNA"/>
</dbReference>
<name>A0ABQ7R4R0_PLUXY</name>